<dbReference type="InterPro" id="IPR010982">
    <property type="entry name" value="Lambda_DNA-bd_dom_sf"/>
</dbReference>
<evidence type="ECO:0000313" key="4">
    <source>
        <dbReference type="Proteomes" id="UP000251213"/>
    </source>
</evidence>
<protein>
    <recommendedName>
        <fullName evidence="2">HTH cro/C1-type domain-containing protein</fullName>
    </recommendedName>
</protein>
<gene>
    <name evidence="3" type="ORF">DL897_01385</name>
</gene>
<comment type="caution">
    <text evidence="3">The sequence shown here is derived from an EMBL/GenBank/DDBJ whole genome shotgun (WGS) entry which is preliminary data.</text>
</comment>
<dbReference type="Proteomes" id="UP000251213">
    <property type="component" value="Unassembled WGS sequence"/>
</dbReference>
<dbReference type="GO" id="GO:0003700">
    <property type="term" value="F:DNA-binding transcription factor activity"/>
    <property type="evidence" value="ECO:0007669"/>
    <property type="project" value="TreeGrafter"/>
</dbReference>
<evidence type="ECO:0000313" key="3">
    <source>
        <dbReference type="EMBL" id="RAL26732.1"/>
    </source>
</evidence>
<reference evidence="3 4" key="1">
    <citation type="submission" date="2018-06" db="EMBL/GenBank/DDBJ databases">
        <title>Thermoflavimicrobium daqus sp. nov., a thermophilic microbe isolated from Moutai-flavour Daqu.</title>
        <authorList>
            <person name="Wang X."/>
            <person name="Zhou H."/>
        </authorList>
    </citation>
    <scope>NUCLEOTIDE SEQUENCE [LARGE SCALE GENOMIC DNA]</scope>
    <source>
        <strain evidence="3 4">FBKL4.011</strain>
    </source>
</reference>
<sequence>MIHIGSRIKELRIQRNISAKELALALDVSQSFISAIENGNKKCSLENIDKICSVLGITLSDFFATNDNQLPPDLIQLMEALKKLPSEERRALNHYLQTRLKG</sequence>
<accession>A0A364K936</accession>
<dbReference type="AlphaFoldDB" id="A0A364K936"/>
<dbReference type="PANTHER" id="PTHR46797">
    <property type="entry name" value="HTH-TYPE TRANSCRIPTIONAL REGULATOR"/>
    <property type="match status" value="1"/>
</dbReference>
<dbReference type="SUPFAM" id="SSF47413">
    <property type="entry name" value="lambda repressor-like DNA-binding domains"/>
    <property type="match status" value="1"/>
</dbReference>
<reference evidence="3 4" key="2">
    <citation type="submission" date="2018-06" db="EMBL/GenBank/DDBJ databases">
        <authorList>
            <person name="Zhirakovskaya E."/>
        </authorList>
    </citation>
    <scope>NUCLEOTIDE SEQUENCE [LARGE SCALE GENOMIC DNA]</scope>
    <source>
        <strain evidence="3 4">FBKL4.011</strain>
    </source>
</reference>
<evidence type="ECO:0000259" key="2">
    <source>
        <dbReference type="PROSITE" id="PS50943"/>
    </source>
</evidence>
<dbReference type="Gene3D" id="1.10.260.40">
    <property type="entry name" value="lambda repressor-like DNA-binding domains"/>
    <property type="match status" value="1"/>
</dbReference>
<dbReference type="InterPro" id="IPR050807">
    <property type="entry name" value="TransReg_Diox_bact_type"/>
</dbReference>
<dbReference type="Pfam" id="PF01381">
    <property type="entry name" value="HTH_3"/>
    <property type="match status" value="1"/>
</dbReference>
<dbReference type="PANTHER" id="PTHR46797:SF2">
    <property type="entry name" value="TRANSCRIPTIONAL REGULATOR"/>
    <property type="match status" value="1"/>
</dbReference>
<dbReference type="OrthoDB" id="1150409at2"/>
<organism evidence="3 4">
    <name type="scientific">Thermoflavimicrobium daqui</name>
    <dbReference type="NCBI Taxonomy" id="2137476"/>
    <lineage>
        <taxon>Bacteria</taxon>
        <taxon>Bacillati</taxon>
        <taxon>Bacillota</taxon>
        <taxon>Bacilli</taxon>
        <taxon>Bacillales</taxon>
        <taxon>Thermoactinomycetaceae</taxon>
        <taxon>Thermoflavimicrobium</taxon>
    </lineage>
</organism>
<feature type="domain" description="HTH cro/C1-type" evidence="2">
    <location>
        <begin position="8"/>
        <end position="62"/>
    </location>
</feature>
<evidence type="ECO:0000256" key="1">
    <source>
        <dbReference type="ARBA" id="ARBA00023125"/>
    </source>
</evidence>
<proteinExistence type="predicted"/>
<dbReference type="InterPro" id="IPR001387">
    <property type="entry name" value="Cro/C1-type_HTH"/>
</dbReference>
<dbReference type="GO" id="GO:0005829">
    <property type="term" value="C:cytosol"/>
    <property type="evidence" value="ECO:0007669"/>
    <property type="project" value="TreeGrafter"/>
</dbReference>
<keyword evidence="4" id="KW-1185">Reference proteome</keyword>
<name>A0A364K936_9BACL</name>
<dbReference type="CDD" id="cd00093">
    <property type="entry name" value="HTH_XRE"/>
    <property type="match status" value="1"/>
</dbReference>
<dbReference type="EMBL" id="QJKK01000001">
    <property type="protein sequence ID" value="RAL26732.1"/>
    <property type="molecule type" value="Genomic_DNA"/>
</dbReference>
<dbReference type="GO" id="GO:0003677">
    <property type="term" value="F:DNA binding"/>
    <property type="evidence" value="ECO:0007669"/>
    <property type="project" value="UniProtKB-KW"/>
</dbReference>
<dbReference type="PROSITE" id="PS50943">
    <property type="entry name" value="HTH_CROC1"/>
    <property type="match status" value="1"/>
</dbReference>
<dbReference type="RefSeq" id="WP_113657337.1">
    <property type="nucleotide sequence ID" value="NZ_KZ845663.1"/>
</dbReference>
<keyword evidence="1" id="KW-0238">DNA-binding</keyword>
<dbReference type="SMART" id="SM00530">
    <property type="entry name" value="HTH_XRE"/>
    <property type="match status" value="1"/>
</dbReference>